<dbReference type="Pfam" id="PF05192">
    <property type="entry name" value="MutS_III"/>
    <property type="match status" value="1"/>
</dbReference>
<dbReference type="Pfam" id="PF00488">
    <property type="entry name" value="MutS_V"/>
    <property type="match status" value="2"/>
</dbReference>
<dbReference type="SMART" id="SM00533">
    <property type="entry name" value="MUTSd"/>
    <property type="match status" value="1"/>
</dbReference>
<dbReference type="STRING" id="40998.A0A2P8A4G4"/>
<reference evidence="7 8" key="1">
    <citation type="submission" date="2017-05" db="EMBL/GenBank/DDBJ databases">
        <title>Draft genome sequence of Elsinoe australis.</title>
        <authorList>
            <person name="Cheng Q."/>
        </authorList>
    </citation>
    <scope>NUCLEOTIDE SEQUENCE [LARGE SCALE GENOMIC DNA]</scope>
    <source>
        <strain evidence="7 8">NL1</strain>
    </source>
</reference>
<dbReference type="Gene3D" id="1.10.1420.10">
    <property type="match status" value="1"/>
</dbReference>
<dbReference type="InterPro" id="IPR027417">
    <property type="entry name" value="P-loop_NTPase"/>
</dbReference>
<evidence type="ECO:0000259" key="5">
    <source>
        <dbReference type="SMART" id="SM00533"/>
    </source>
</evidence>
<dbReference type="GO" id="GO:0140664">
    <property type="term" value="F:ATP-dependent DNA damage sensor activity"/>
    <property type="evidence" value="ECO:0007669"/>
    <property type="project" value="InterPro"/>
</dbReference>
<dbReference type="EMBL" id="NHZQ01000067">
    <property type="protein sequence ID" value="PSK55318.1"/>
    <property type="molecule type" value="Genomic_DNA"/>
</dbReference>
<keyword evidence="8" id="KW-1185">Reference proteome</keyword>
<comment type="similarity">
    <text evidence="1">Belongs to the DNA mismatch repair MutS family.</text>
</comment>
<dbReference type="AlphaFoldDB" id="A0A2P8A4G4"/>
<dbReference type="OrthoDB" id="29596at2759"/>
<dbReference type="InterPro" id="IPR000432">
    <property type="entry name" value="DNA_mismatch_repair_MutS_C"/>
</dbReference>
<sequence length="824" mass="90000">MSINVRERGTVGCAYYVAREEKLYCMEDVKLGGAEIVQALKAFISPTVIVIPFNVDDAILDLVDIQRNDDNDDDEQSSVAGLPYNIEFRVAGDFKYESALDKLMNLRIGRPGGTRMSFMVPGDVAGTDDPEDFGEDSAGRVSQLLSIGSSIDMESRLSVGCIGAILNYIGRRRNAAFIPGDEAAHNFFRVSSIEMFSLGGFMFINLDTLVSLQIIQSESHPHSQNQGPKNSGAKEGLSIYGLFQHFARTPQGKSLLRQYFLRPSINIDVINQRLDTITLFTAPANQPLMDKMVSHLKVVKNMRTVMINLRKGNSGGIAPGRSSGLNRTIWSSIREFLYRALETKQALGEMNGAHRLKIFEKVKSHFDGPTMSQIGNMIGNTIDFELSIEQHRTVVKPGVDIQLDEAKRTHDGMDHLLSHVAVAIAQEVPSVVDAQLNVIFFPQIGFLISVRRIPDTTSGAYAGEENDPWEQMFYTNDYVYYKDSKTREMDAQFGDVYGSICDREIEIIQDLAEKALEHEALLTTVSDICGELDCLLALAQGAREHNLCRPHMAEENAIQIQAGRHLLQERTVATFIANDTLLVGGRGNDANTMQDLGVVSQYPEGPSMMMLTGPNYSGKSVYLKQVALITFMAHIGSFVPAERATIGLTDKILTHGAGLAAGVFTHLLSLGPESTKVLAATHYHEILPHLPRTPHLSFHQMQIHLAPSTASSTSLAGSEDQITYLYALQAGRSSSSYGTVCARMNGVPEGIVRHAEEMIGMAERGEDLVAVCARVSEGERAELRDAEAVARRFLTGDIGGDEGGEGGGVRGWLGGVLEGDVPGG</sequence>
<evidence type="ECO:0000256" key="4">
    <source>
        <dbReference type="ARBA" id="ARBA00023125"/>
    </source>
</evidence>
<accession>A0A2P8A4G4</accession>
<evidence type="ECO:0000313" key="8">
    <source>
        <dbReference type="Proteomes" id="UP000243723"/>
    </source>
</evidence>
<evidence type="ECO:0000256" key="2">
    <source>
        <dbReference type="ARBA" id="ARBA00022741"/>
    </source>
</evidence>
<evidence type="ECO:0000313" key="7">
    <source>
        <dbReference type="EMBL" id="PSK55318.1"/>
    </source>
</evidence>
<evidence type="ECO:0000259" key="6">
    <source>
        <dbReference type="SMART" id="SM00534"/>
    </source>
</evidence>
<dbReference type="InterPro" id="IPR045076">
    <property type="entry name" value="MutS"/>
</dbReference>
<feature type="domain" description="DNA mismatch repair proteins mutS family" evidence="6">
    <location>
        <begin position="606"/>
        <end position="760"/>
    </location>
</feature>
<feature type="domain" description="DNA mismatch repair protein MutS core" evidence="5">
    <location>
        <begin position="234"/>
        <end position="571"/>
    </location>
</feature>
<evidence type="ECO:0000256" key="1">
    <source>
        <dbReference type="ARBA" id="ARBA00006271"/>
    </source>
</evidence>
<gene>
    <name evidence="7" type="ORF">B9Z65_2707</name>
</gene>
<dbReference type="InterPro" id="IPR036187">
    <property type="entry name" value="DNA_mismatch_repair_MutS_sf"/>
</dbReference>
<dbReference type="Proteomes" id="UP000243723">
    <property type="component" value="Unassembled WGS sequence"/>
</dbReference>
<keyword evidence="2" id="KW-0547">Nucleotide-binding</keyword>
<dbReference type="GO" id="GO:0030983">
    <property type="term" value="F:mismatched DNA binding"/>
    <property type="evidence" value="ECO:0007669"/>
    <property type="project" value="InterPro"/>
</dbReference>
<dbReference type="GO" id="GO:0051026">
    <property type="term" value="P:chiasma assembly"/>
    <property type="evidence" value="ECO:0007669"/>
    <property type="project" value="TreeGrafter"/>
</dbReference>
<evidence type="ECO:0000256" key="3">
    <source>
        <dbReference type="ARBA" id="ARBA00022840"/>
    </source>
</evidence>
<dbReference type="GO" id="GO:0005634">
    <property type="term" value="C:nucleus"/>
    <property type="evidence" value="ECO:0007669"/>
    <property type="project" value="TreeGrafter"/>
</dbReference>
<keyword evidence="3" id="KW-0067">ATP-binding</keyword>
<dbReference type="Gene3D" id="3.40.50.300">
    <property type="entry name" value="P-loop containing nucleotide triphosphate hydrolases"/>
    <property type="match status" value="2"/>
</dbReference>
<dbReference type="SUPFAM" id="SSF52540">
    <property type="entry name" value="P-loop containing nucleoside triphosphate hydrolases"/>
    <property type="match status" value="1"/>
</dbReference>
<dbReference type="GO" id="GO:0005524">
    <property type="term" value="F:ATP binding"/>
    <property type="evidence" value="ECO:0007669"/>
    <property type="project" value="UniProtKB-KW"/>
</dbReference>
<proteinExistence type="inferred from homology"/>
<dbReference type="GO" id="GO:0006298">
    <property type="term" value="P:mismatch repair"/>
    <property type="evidence" value="ECO:0007669"/>
    <property type="project" value="InterPro"/>
</dbReference>
<dbReference type="PANTHER" id="PTHR11361:SF20">
    <property type="entry name" value="MUTS PROTEIN HOMOLOG 5"/>
    <property type="match status" value="1"/>
</dbReference>
<dbReference type="InterPro" id="IPR007696">
    <property type="entry name" value="DNA_mismatch_repair_MutS_core"/>
</dbReference>
<protein>
    <submittedName>
        <fullName evidence="7">MutS 5</fullName>
    </submittedName>
</protein>
<dbReference type="PANTHER" id="PTHR11361">
    <property type="entry name" value="DNA MISMATCH REPAIR PROTEIN MUTS FAMILY MEMBER"/>
    <property type="match status" value="1"/>
</dbReference>
<organism evidence="7 8">
    <name type="scientific">Elsinoe australis</name>
    <dbReference type="NCBI Taxonomy" id="40998"/>
    <lineage>
        <taxon>Eukaryota</taxon>
        <taxon>Fungi</taxon>
        <taxon>Dikarya</taxon>
        <taxon>Ascomycota</taxon>
        <taxon>Pezizomycotina</taxon>
        <taxon>Dothideomycetes</taxon>
        <taxon>Dothideomycetidae</taxon>
        <taxon>Myriangiales</taxon>
        <taxon>Elsinoaceae</taxon>
        <taxon>Elsinoe</taxon>
    </lineage>
</organism>
<comment type="caution">
    <text evidence="7">The sequence shown here is derived from an EMBL/GenBank/DDBJ whole genome shotgun (WGS) entry which is preliminary data.</text>
</comment>
<dbReference type="SUPFAM" id="SSF48334">
    <property type="entry name" value="DNA repair protein MutS, domain III"/>
    <property type="match status" value="1"/>
</dbReference>
<name>A0A2P8A4G4_9PEZI</name>
<keyword evidence="4" id="KW-0238">DNA-binding</keyword>
<dbReference type="SMART" id="SM00534">
    <property type="entry name" value="MUTSac"/>
    <property type="match status" value="1"/>
</dbReference>